<evidence type="ECO:0000313" key="3">
    <source>
        <dbReference type="Proteomes" id="UP001285636"/>
    </source>
</evidence>
<name>A0AAJ2NPS3_ALKPS</name>
<sequence length="148" mass="17122">MIRKLFVLWLCITVTLVGLAACSVESTSELVEALKEAELHKEVQSNEKAAELNDFEVMEKEEVELTVLFDSLNLKRESDLQEMDGVMWNQISSSQQVEYVNALFQFYGVILEDEGEAVYYINQLFAEHGEQESLYGLFDFFHFIDLNY</sequence>
<feature type="chain" id="PRO_5042531430" description="Lipoprotein" evidence="1">
    <location>
        <begin position="21"/>
        <end position="148"/>
    </location>
</feature>
<evidence type="ECO:0000256" key="1">
    <source>
        <dbReference type="SAM" id="SignalP"/>
    </source>
</evidence>
<evidence type="ECO:0000313" key="2">
    <source>
        <dbReference type="EMBL" id="MDV2886345.1"/>
    </source>
</evidence>
<proteinExistence type="predicted"/>
<comment type="caution">
    <text evidence="2">The sequence shown here is derived from an EMBL/GenBank/DDBJ whole genome shotgun (WGS) entry which is preliminary data.</text>
</comment>
<dbReference type="EMBL" id="JAWJAY010000003">
    <property type="protein sequence ID" value="MDV2886345.1"/>
    <property type="molecule type" value="Genomic_DNA"/>
</dbReference>
<dbReference type="RefSeq" id="WP_323467129.1">
    <property type="nucleotide sequence ID" value="NZ_CP144224.1"/>
</dbReference>
<reference evidence="2" key="1">
    <citation type="submission" date="2023-10" db="EMBL/GenBank/DDBJ databases">
        <title>Screening of Alkalihalophilus pseudofirmusBZ-TG-HK211 and Its Alleviation of Salt Stress on Rapeseed Growth.</title>
        <authorList>
            <person name="Zhao B."/>
            <person name="Guo T."/>
        </authorList>
    </citation>
    <scope>NUCLEOTIDE SEQUENCE</scope>
    <source>
        <strain evidence="2">BZ-TG-HK211</strain>
    </source>
</reference>
<gene>
    <name evidence="2" type="ORF">RYX45_14235</name>
</gene>
<feature type="signal peptide" evidence="1">
    <location>
        <begin position="1"/>
        <end position="20"/>
    </location>
</feature>
<keyword evidence="1" id="KW-0732">Signal</keyword>
<dbReference type="PROSITE" id="PS51257">
    <property type="entry name" value="PROKAR_LIPOPROTEIN"/>
    <property type="match status" value="1"/>
</dbReference>
<accession>A0AAJ2NPS3</accession>
<organism evidence="2 3">
    <name type="scientific">Alkalihalophilus pseudofirmus</name>
    <name type="common">Bacillus pseudofirmus</name>
    <dbReference type="NCBI Taxonomy" id="79885"/>
    <lineage>
        <taxon>Bacteria</taxon>
        <taxon>Bacillati</taxon>
        <taxon>Bacillota</taxon>
        <taxon>Bacilli</taxon>
        <taxon>Bacillales</taxon>
        <taxon>Bacillaceae</taxon>
        <taxon>Alkalihalophilus</taxon>
    </lineage>
</organism>
<dbReference type="Proteomes" id="UP001285636">
    <property type="component" value="Unassembled WGS sequence"/>
</dbReference>
<dbReference type="AlphaFoldDB" id="A0AAJ2NPS3"/>
<evidence type="ECO:0008006" key="4">
    <source>
        <dbReference type="Google" id="ProtNLM"/>
    </source>
</evidence>
<protein>
    <recommendedName>
        <fullName evidence="4">Lipoprotein</fullName>
    </recommendedName>
</protein>